<dbReference type="RefSeq" id="WP_294181929.1">
    <property type="nucleotide sequence ID" value="NZ_JBGFFE010000005.1"/>
</dbReference>
<accession>A0ABV4DVM3</accession>
<sequence length="187" mass="20704">MPKFEKELIENPIIAAVRNEEDLDFAVLSRAAIVFVLYGDILNIPDICSKIREKNKMTFIHVDLIDGLKGDFAGVKYIKHCAKPTGIISTKSSTIRYGNQLNLLTIQRIFMLDSLSLKTGIKSIRENNPDALEVLPGIASKIIGVLKRETKIPIIAGGLIKEKRDIMESLSAGAIAISSTTRKLWNL</sequence>
<dbReference type="EMBL" id="JBGFFE010000005">
    <property type="protein sequence ID" value="MEY8763088.1"/>
    <property type="molecule type" value="Genomic_DNA"/>
</dbReference>
<dbReference type="InterPro" id="IPR013785">
    <property type="entry name" value="Aldolase_TIM"/>
</dbReference>
<dbReference type="InterPro" id="IPR006699">
    <property type="entry name" value="GlpP"/>
</dbReference>
<keyword evidence="2" id="KW-1185">Reference proteome</keyword>
<dbReference type="PANTHER" id="PTHR35787:SF1">
    <property type="entry name" value="GLYCEROL UPTAKE OPERON ANTITERMINATOR REGULATORY PROTEIN"/>
    <property type="match status" value="1"/>
</dbReference>
<dbReference type="SUPFAM" id="SSF110391">
    <property type="entry name" value="GlpP-like"/>
    <property type="match status" value="1"/>
</dbReference>
<dbReference type="Pfam" id="PF04309">
    <property type="entry name" value="G3P_antiterm"/>
    <property type="match status" value="1"/>
</dbReference>
<gene>
    <name evidence="1" type="ORF">AB8S09_05410</name>
</gene>
<protein>
    <submittedName>
        <fullName evidence="1">Glycerol-3-phosphate responsive antiterminator</fullName>
    </submittedName>
</protein>
<organism evidence="1 2">
    <name type="scientific">Clostridium lapidicellarium</name>
    <dbReference type="NCBI Taxonomy" id="3240931"/>
    <lineage>
        <taxon>Bacteria</taxon>
        <taxon>Bacillati</taxon>
        <taxon>Bacillota</taxon>
        <taxon>Clostridia</taxon>
        <taxon>Eubacteriales</taxon>
        <taxon>Clostridiaceae</taxon>
        <taxon>Clostridium</taxon>
    </lineage>
</organism>
<dbReference type="Gene3D" id="3.20.20.70">
    <property type="entry name" value="Aldolase class I"/>
    <property type="match status" value="1"/>
</dbReference>
<name>A0ABV4DVM3_9CLOT</name>
<evidence type="ECO:0000313" key="1">
    <source>
        <dbReference type="EMBL" id="MEY8763088.1"/>
    </source>
</evidence>
<dbReference type="PIRSF" id="PIRSF016897">
    <property type="entry name" value="GlpP"/>
    <property type="match status" value="1"/>
</dbReference>
<reference evidence="1 2" key="1">
    <citation type="submission" date="2024-08" db="EMBL/GenBank/DDBJ databases">
        <title>Clostridium lapicellarii sp. nov., and Clostridium renhuaiense sp. nov., two species isolated from the mud in a fermentation cellar used for producing sauce-flavour Chinese liquors.</title>
        <authorList>
            <person name="Yang F."/>
            <person name="Wang H."/>
            <person name="Chen L.Q."/>
            <person name="Zhou N."/>
            <person name="Lu J.J."/>
            <person name="Pu X.X."/>
            <person name="Wan B."/>
            <person name="Wang L."/>
            <person name="Liu S.J."/>
        </authorList>
    </citation>
    <scope>NUCLEOTIDE SEQUENCE [LARGE SCALE GENOMIC DNA]</scope>
    <source>
        <strain evidence="1 2">MT-113</strain>
    </source>
</reference>
<proteinExistence type="predicted"/>
<dbReference type="Proteomes" id="UP001565220">
    <property type="component" value="Unassembled WGS sequence"/>
</dbReference>
<comment type="caution">
    <text evidence="1">The sequence shown here is derived from an EMBL/GenBank/DDBJ whole genome shotgun (WGS) entry which is preliminary data.</text>
</comment>
<dbReference type="PANTHER" id="PTHR35787">
    <property type="entry name" value="GLYCEROL UPTAKE OPERON ANTITERMINATOR REGULATORY PROTEIN"/>
    <property type="match status" value="1"/>
</dbReference>
<evidence type="ECO:0000313" key="2">
    <source>
        <dbReference type="Proteomes" id="UP001565220"/>
    </source>
</evidence>